<evidence type="ECO:0000256" key="6">
    <source>
        <dbReference type="ARBA" id="ARBA00022630"/>
    </source>
</evidence>
<evidence type="ECO:0000259" key="18">
    <source>
        <dbReference type="PROSITE" id="PS50112"/>
    </source>
</evidence>
<name>A0A840HRF5_9SPHN</name>
<dbReference type="Proteomes" id="UP000575068">
    <property type="component" value="Unassembled WGS sequence"/>
</dbReference>
<evidence type="ECO:0000256" key="15">
    <source>
        <dbReference type="ARBA" id="ARBA00023170"/>
    </source>
</evidence>
<evidence type="ECO:0000256" key="4">
    <source>
        <dbReference type="ARBA" id="ARBA00022553"/>
    </source>
</evidence>
<feature type="domain" description="PAS" evidence="18">
    <location>
        <begin position="165"/>
        <end position="204"/>
    </location>
</feature>
<evidence type="ECO:0000259" key="17">
    <source>
        <dbReference type="PROSITE" id="PS50110"/>
    </source>
</evidence>
<sequence length="763" mass="83893">MNQETAMASDSGKKAFEQAIGSTIILNALPMGVFCCDRDGLIRYYNERAAELWGFEPELGDPNRLFNPAKRLFDPNGEPLSADKTPMAEALKNGKPVRDRHLLIGRPNGERLLVLVNVDPLFDDEGKLAGAVNCFQDISDLADTQEALKNRTDDLIKAEERTRRSEQHFRDVLDALPAAVYTTDPQGRITYYNQACVELSGRTPALLSDEWCVSWKLYHLDGRPMPHNECPMAITIKEKRAIRGEEAIAERPNGAQVRFAPWPTPLFDADGKLTGAVNMLIDITERHAAEVQSAHLAAIVSSSDDAIVSKTLDGRIRSWNAGATRLFGYTPEEMIGEPIIKIIPLELRSEEDEIIARLRRGERIEHFETERVTKTGERVHVSLTVSPVHDKYGRVIGASKVARDITERKRAEEMQRLLMGELNHRVKNTLATVQSIANQMARSIRSPSEFAAGFAGRIQALACAHGLLTQSAWQGASMLPLVRDQLLVDGEKDDRISFSGPPIQLEPQPALHLALVLHELGTNARKYGALSTPEGRLSIDWEVRSNQGRHLLLWWRESGGPEVIAPQESGFGTTLIEKSLASDGGQATVRYRAQGLECDIVLPLPERATQIFSRTLSPDVPASPASKPSEPPTVLRNARVLLIEDEPLIAMDMADTLAEAGCIVVGTAPTVPEAMRLIANSEFDAALLDANLGGEPVDEVAAALTRKGKPFAFVTGYGRDTLPEAFRQAPLVNKPLMRDAAIHAIEGLLAQDNDILQLRPKKA</sequence>
<dbReference type="PANTHER" id="PTHR41523">
    <property type="entry name" value="TWO-COMPONENT SYSTEM SENSOR PROTEIN"/>
    <property type="match status" value="1"/>
</dbReference>
<evidence type="ECO:0000256" key="2">
    <source>
        <dbReference type="ARBA" id="ARBA00012438"/>
    </source>
</evidence>
<accession>A0A840HRF5</accession>
<reference evidence="20 21" key="1">
    <citation type="submission" date="2020-08" db="EMBL/GenBank/DDBJ databases">
        <title>Genomic Encyclopedia of Type Strains, Phase IV (KMG-IV): sequencing the most valuable type-strain genomes for metagenomic binning, comparative biology and taxonomic classification.</title>
        <authorList>
            <person name="Goeker M."/>
        </authorList>
    </citation>
    <scope>NUCLEOTIDE SEQUENCE [LARGE SCALE GENOMIC DNA]</scope>
    <source>
        <strain evidence="20 21">DSM 7465</strain>
    </source>
</reference>
<comment type="catalytic activity">
    <reaction evidence="1">
        <text>ATP + protein L-histidine = ADP + protein N-phospho-L-histidine.</text>
        <dbReference type="EC" id="2.7.13.3"/>
    </reaction>
</comment>
<dbReference type="PROSITE" id="PS50110">
    <property type="entry name" value="RESPONSE_REGULATORY"/>
    <property type="match status" value="1"/>
</dbReference>
<dbReference type="SMART" id="SM00448">
    <property type="entry name" value="REC"/>
    <property type="match status" value="1"/>
</dbReference>
<dbReference type="PROSITE" id="PS50112">
    <property type="entry name" value="PAS"/>
    <property type="match status" value="3"/>
</dbReference>
<feature type="domain" description="PAC" evidence="19">
    <location>
        <begin position="243"/>
        <end position="295"/>
    </location>
</feature>
<keyword evidence="14" id="KW-0843">Virulence</keyword>
<dbReference type="Gene3D" id="3.30.565.10">
    <property type="entry name" value="Histidine kinase-like ATPase, C-terminal domain"/>
    <property type="match status" value="1"/>
</dbReference>
<organism evidence="20 21">
    <name type="scientific">Rhizorhapis suberifaciens</name>
    <name type="common">corky root of lettuce</name>
    <dbReference type="NCBI Taxonomy" id="13656"/>
    <lineage>
        <taxon>Bacteria</taxon>
        <taxon>Pseudomonadati</taxon>
        <taxon>Pseudomonadota</taxon>
        <taxon>Alphaproteobacteria</taxon>
        <taxon>Sphingomonadales</taxon>
        <taxon>Sphingomonadaceae</taxon>
        <taxon>Rhizorhapis</taxon>
    </lineage>
</organism>
<evidence type="ECO:0000256" key="13">
    <source>
        <dbReference type="ARBA" id="ARBA00022991"/>
    </source>
</evidence>
<keyword evidence="9" id="KW-0677">Repeat</keyword>
<evidence type="ECO:0000256" key="16">
    <source>
        <dbReference type="PROSITE-ProRule" id="PRU00169"/>
    </source>
</evidence>
<evidence type="ECO:0000256" key="9">
    <source>
        <dbReference type="ARBA" id="ARBA00022737"/>
    </source>
</evidence>
<keyword evidence="3" id="KW-0600">Photoreceptor protein</keyword>
<proteinExistence type="predicted"/>
<evidence type="ECO:0000256" key="8">
    <source>
        <dbReference type="ARBA" id="ARBA00022679"/>
    </source>
</evidence>
<keyword evidence="13" id="KW-0157">Chromophore</keyword>
<dbReference type="InterPro" id="IPR011006">
    <property type="entry name" value="CheY-like_superfamily"/>
</dbReference>
<gene>
    <name evidence="20" type="ORF">HNQ99_001005</name>
</gene>
<keyword evidence="10" id="KW-0547">Nucleotide-binding</keyword>
<evidence type="ECO:0000256" key="7">
    <source>
        <dbReference type="ARBA" id="ARBA00022643"/>
    </source>
</evidence>
<keyword evidence="12" id="KW-0067">ATP-binding</keyword>
<dbReference type="InterPro" id="IPR035965">
    <property type="entry name" value="PAS-like_dom_sf"/>
</dbReference>
<feature type="domain" description="PAC" evidence="19">
    <location>
        <begin position="365"/>
        <end position="417"/>
    </location>
</feature>
<dbReference type="InterPro" id="IPR001610">
    <property type="entry name" value="PAC"/>
</dbReference>
<dbReference type="InterPro" id="IPR001789">
    <property type="entry name" value="Sig_transdc_resp-reg_receiver"/>
</dbReference>
<evidence type="ECO:0000313" key="21">
    <source>
        <dbReference type="Proteomes" id="UP000575068"/>
    </source>
</evidence>
<dbReference type="GO" id="GO:0005524">
    <property type="term" value="F:ATP binding"/>
    <property type="evidence" value="ECO:0007669"/>
    <property type="project" value="UniProtKB-KW"/>
</dbReference>
<evidence type="ECO:0000259" key="19">
    <source>
        <dbReference type="PROSITE" id="PS50113"/>
    </source>
</evidence>
<evidence type="ECO:0000256" key="12">
    <source>
        <dbReference type="ARBA" id="ARBA00022840"/>
    </source>
</evidence>
<dbReference type="CDD" id="cd00130">
    <property type="entry name" value="PAS"/>
    <property type="match status" value="3"/>
</dbReference>
<dbReference type="Pfam" id="PF13426">
    <property type="entry name" value="PAS_9"/>
    <property type="match status" value="1"/>
</dbReference>
<comment type="caution">
    <text evidence="20">The sequence shown here is derived from an EMBL/GenBank/DDBJ whole genome shotgun (WGS) entry which is preliminary data.</text>
</comment>
<protein>
    <recommendedName>
        <fullName evidence="2">histidine kinase</fullName>
        <ecNumber evidence="2">2.7.13.3</ecNumber>
    </recommendedName>
</protein>
<dbReference type="PROSITE" id="PS50113">
    <property type="entry name" value="PAC"/>
    <property type="match status" value="3"/>
</dbReference>
<feature type="domain" description="PAC" evidence="19">
    <location>
        <begin position="98"/>
        <end position="150"/>
    </location>
</feature>
<dbReference type="Pfam" id="PF07536">
    <property type="entry name" value="HWE_HK"/>
    <property type="match status" value="1"/>
</dbReference>
<evidence type="ECO:0000256" key="1">
    <source>
        <dbReference type="ARBA" id="ARBA00000085"/>
    </source>
</evidence>
<dbReference type="SMART" id="SM00911">
    <property type="entry name" value="HWE_HK"/>
    <property type="match status" value="1"/>
</dbReference>
<feature type="modified residue" description="4-aspartylphosphate" evidence="16">
    <location>
        <position position="689"/>
    </location>
</feature>
<keyword evidence="8" id="KW-0808">Transferase</keyword>
<evidence type="ECO:0000256" key="10">
    <source>
        <dbReference type="ARBA" id="ARBA00022741"/>
    </source>
</evidence>
<evidence type="ECO:0000256" key="11">
    <source>
        <dbReference type="ARBA" id="ARBA00022777"/>
    </source>
</evidence>
<keyword evidence="4 16" id="KW-0597">Phosphoprotein</keyword>
<keyword evidence="5" id="KW-0716">Sensory transduction</keyword>
<dbReference type="GO" id="GO:0004673">
    <property type="term" value="F:protein histidine kinase activity"/>
    <property type="evidence" value="ECO:0007669"/>
    <property type="project" value="UniProtKB-EC"/>
</dbReference>
<dbReference type="GO" id="GO:0009881">
    <property type="term" value="F:photoreceptor activity"/>
    <property type="evidence" value="ECO:0007669"/>
    <property type="project" value="UniProtKB-KW"/>
</dbReference>
<dbReference type="Pfam" id="PF08448">
    <property type="entry name" value="PAS_4"/>
    <property type="match status" value="2"/>
</dbReference>
<dbReference type="SUPFAM" id="SSF55785">
    <property type="entry name" value="PYP-like sensor domain (PAS domain)"/>
    <property type="match status" value="3"/>
</dbReference>
<dbReference type="EC" id="2.7.13.3" evidence="2"/>
<dbReference type="InterPro" id="IPR000700">
    <property type="entry name" value="PAS-assoc_C"/>
</dbReference>
<dbReference type="InterPro" id="IPR036890">
    <property type="entry name" value="HATPase_C_sf"/>
</dbReference>
<evidence type="ECO:0000313" key="20">
    <source>
        <dbReference type="EMBL" id="MBB4640712.1"/>
    </source>
</evidence>
<dbReference type="SMART" id="SM00086">
    <property type="entry name" value="PAC"/>
    <property type="match status" value="2"/>
</dbReference>
<keyword evidence="7" id="KW-0288">FMN</keyword>
<dbReference type="PANTHER" id="PTHR41523:SF8">
    <property type="entry name" value="ETHYLENE RESPONSE SENSOR PROTEIN"/>
    <property type="match status" value="1"/>
</dbReference>
<dbReference type="GO" id="GO:0000160">
    <property type="term" value="P:phosphorelay signal transduction system"/>
    <property type="evidence" value="ECO:0007669"/>
    <property type="project" value="InterPro"/>
</dbReference>
<dbReference type="RefSeq" id="WP_184474547.1">
    <property type="nucleotide sequence ID" value="NZ_JACHOV010000003.1"/>
</dbReference>
<dbReference type="Gene3D" id="3.40.50.2300">
    <property type="match status" value="1"/>
</dbReference>
<dbReference type="SUPFAM" id="SSF52172">
    <property type="entry name" value="CheY-like"/>
    <property type="match status" value="1"/>
</dbReference>
<keyword evidence="11" id="KW-0418">Kinase</keyword>
<dbReference type="InterPro" id="IPR011102">
    <property type="entry name" value="Sig_transdc_His_kinase_HWE"/>
</dbReference>
<feature type="domain" description="Response regulatory" evidence="17">
    <location>
        <begin position="639"/>
        <end position="749"/>
    </location>
</feature>
<keyword evidence="21" id="KW-1185">Reference proteome</keyword>
<dbReference type="InterPro" id="IPR000014">
    <property type="entry name" value="PAS"/>
</dbReference>
<dbReference type="EMBL" id="JACHOV010000003">
    <property type="protein sequence ID" value="MBB4640712.1"/>
    <property type="molecule type" value="Genomic_DNA"/>
</dbReference>
<keyword evidence="6" id="KW-0285">Flavoprotein</keyword>
<dbReference type="AlphaFoldDB" id="A0A840HRF5"/>
<dbReference type="SMART" id="SM00091">
    <property type="entry name" value="PAS"/>
    <property type="match status" value="3"/>
</dbReference>
<dbReference type="NCBIfam" id="TIGR00229">
    <property type="entry name" value="sensory_box"/>
    <property type="match status" value="2"/>
</dbReference>
<feature type="domain" description="PAS" evidence="18">
    <location>
        <begin position="25"/>
        <end position="58"/>
    </location>
</feature>
<evidence type="ECO:0000256" key="5">
    <source>
        <dbReference type="ARBA" id="ARBA00022606"/>
    </source>
</evidence>
<keyword evidence="15" id="KW-0675">Receptor</keyword>
<evidence type="ECO:0000256" key="14">
    <source>
        <dbReference type="ARBA" id="ARBA00023026"/>
    </source>
</evidence>
<dbReference type="Gene3D" id="3.30.450.20">
    <property type="entry name" value="PAS domain"/>
    <property type="match status" value="3"/>
</dbReference>
<evidence type="ECO:0000256" key="3">
    <source>
        <dbReference type="ARBA" id="ARBA00022543"/>
    </source>
</evidence>
<feature type="domain" description="PAS" evidence="18">
    <location>
        <begin position="292"/>
        <end position="362"/>
    </location>
</feature>
<dbReference type="InterPro" id="IPR013656">
    <property type="entry name" value="PAS_4"/>
</dbReference>